<evidence type="ECO:0000313" key="1">
    <source>
        <dbReference type="EMBL" id="MPC87100.1"/>
    </source>
</evidence>
<reference evidence="1 2" key="1">
    <citation type="submission" date="2019-05" db="EMBL/GenBank/DDBJ databases">
        <title>Another draft genome of Portunus trituberculatus and its Hox gene families provides insights of decapod evolution.</title>
        <authorList>
            <person name="Jeong J.-H."/>
            <person name="Song I."/>
            <person name="Kim S."/>
            <person name="Choi T."/>
            <person name="Kim D."/>
            <person name="Ryu S."/>
            <person name="Kim W."/>
        </authorList>
    </citation>
    <scope>NUCLEOTIDE SEQUENCE [LARGE SCALE GENOMIC DNA]</scope>
    <source>
        <tissue evidence="1">Muscle</tissue>
    </source>
</reference>
<protein>
    <submittedName>
        <fullName evidence="1">Uncharacterized protein</fullName>
    </submittedName>
</protein>
<accession>A0A5B7IR42</accession>
<gene>
    <name evidence="1" type="ORF">E2C01_081951</name>
</gene>
<dbReference type="Proteomes" id="UP000324222">
    <property type="component" value="Unassembled WGS sequence"/>
</dbReference>
<keyword evidence="2" id="KW-1185">Reference proteome</keyword>
<evidence type="ECO:0000313" key="2">
    <source>
        <dbReference type="Proteomes" id="UP000324222"/>
    </source>
</evidence>
<organism evidence="1 2">
    <name type="scientific">Portunus trituberculatus</name>
    <name type="common">Swimming crab</name>
    <name type="synonym">Neptunus trituberculatus</name>
    <dbReference type="NCBI Taxonomy" id="210409"/>
    <lineage>
        <taxon>Eukaryota</taxon>
        <taxon>Metazoa</taxon>
        <taxon>Ecdysozoa</taxon>
        <taxon>Arthropoda</taxon>
        <taxon>Crustacea</taxon>
        <taxon>Multicrustacea</taxon>
        <taxon>Malacostraca</taxon>
        <taxon>Eumalacostraca</taxon>
        <taxon>Eucarida</taxon>
        <taxon>Decapoda</taxon>
        <taxon>Pleocyemata</taxon>
        <taxon>Brachyura</taxon>
        <taxon>Eubrachyura</taxon>
        <taxon>Portunoidea</taxon>
        <taxon>Portunidae</taxon>
        <taxon>Portuninae</taxon>
        <taxon>Portunus</taxon>
    </lineage>
</organism>
<proteinExistence type="predicted"/>
<dbReference type="EMBL" id="VSRR010073502">
    <property type="protein sequence ID" value="MPC87100.1"/>
    <property type="molecule type" value="Genomic_DNA"/>
</dbReference>
<name>A0A5B7IR42_PORTR</name>
<dbReference type="AlphaFoldDB" id="A0A5B7IR42"/>
<comment type="caution">
    <text evidence="1">The sequence shown here is derived from an EMBL/GenBank/DDBJ whole genome shotgun (WGS) entry which is preliminary data.</text>
</comment>
<sequence>MNPEHDKVIAKLEYCTRHFFLFVNMREGQTNVRALSSSPFRHNLGRNVFKNNHVIYRTDVFLLSIGEKVRSWRMEGGGKAAIRASQLRHNTCRCQLGFRSQ</sequence>